<evidence type="ECO:0000256" key="2">
    <source>
        <dbReference type="ARBA" id="ARBA00009810"/>
    </source>
</evidence>
<dbReference type="KEGG" id="fes:HER31_09325"/>
<dbReference type="Pfam" id="PF00593">
    <property type="entry name" value="TonB_dep_Rec_b-barrel"/>
    <property type="match status" value="1"/>
</dbReference>
<evidence type="ECO:0000256" key="17">
    <source>
        <dbReference type="RuleBase" id="RU003357"/>
    </source>
</evidence>
<accession>A0A6H1UIF2</accession>
<dbReference type="InterPro" id="IPR000531">
    <property type="entry name" value="Beta-barrel_TonB"/>
</dbReference>
<dbReference type="AlphaFoldDB" id="A0A6H1UIF2"/>
<dbReference type="PROSITE" id="PS01156">
    <property type="entry name" value="TONB_DEPENDENT_REC_2"/>
    <property type="match status" value="1"/>
</dbReference>
<keyword evidence="8" id="KW-0408">Iron</keyword>
<evidence type="ECO:0000256" key="6">
    <source>
        <dbReference type="ARBA" id="ARBA00022692"/>
    </source>
</evidence>
<evidence type="ECO:0000256" key="4">
    <source>
        <dbReference type="ARBA" id="ARBA00022452"/>
    </source>
</evidence>
<evidence type="ECO:0000256" key="10">
    <source>
        <dbReference type="ARBA" id="ARBA00023077"/>
    </source>
</evidence>
<dbReference type="InterPro" id="IPR012910">
    <property type="entry name" value="Plug_dom"/>
</dbReference>
<organism evidence="21 22">
    <name type="scientific">Ferrimonas lipolytica</name>
    <dbReference type="NCBI Taxonomy" id="2724191"/>
    <lineage>
        <taxon>Bacteria</taxon>
        <taxon>Pseudomonadati</taxon>
        <taxon>Pseudomonadota</taxon>
        <taxon>Gammaproteobacteria</taxon>
        <taxon>Alteromonadales</taxon>
        <taxon>Ferrimonadaceae</taxon>
        <taxon>Ferrimonas</taxon>
    </lineage>
</organism>
<evidence type="ECO:0000256" key="8">
    <source>
        <dbReference type="ARBA" id="ARBA00023004"/>
    </source>
</evidence>
<dbReference type="PANTHER" id="PTHR32552">
    <property type="entry name" value="FERRICHROME IRON RECEPTOR-RELATED"/>
    <property type="match status" value="1"/>
</dbReference>
<evidence type="ECO:0000256" key="13">
    <source>
        <dbReference type="ARBA" id="ARBA00023237"/>
    </source>
</evidence>
<keyword evidence="9" id="KW-0406">Ion transport</keyword>
<feature type="domain" description="TonB-dependent receptor plug" evidence="20">
    <location>
        <begin position="65"/>
        <end position="162"/>
    </location>
</feature>
<dbReference type="GO" id="GO:0009279">
    <property type="term" value="C:cell outer membrane"/>
    <property type="evidence" value="ECO:0007669"/>
    <property type="project" value="UniProtKB-SubCell"/>
</dbReference>
<dbReference type="InterPro" id="IPR010917">
    <property type="entry name" value="TonB_rcpt_CS"/>
</dbReference>
<evidence type="ECO:0000256" key="7">
    <source>
        <dbReference type="ARBA" id="ARBA00022729"/>
    </source>
</evidence>
<name>A0A6H1UIF2_9GAMM</name>
<gene>
    <name evidence="21" type="ORF">HER31_09325</name>
</gene>
<evidence type="ECO:0000256" key="12">
    <source>
        <dbReference type="ARBA" id="ARBA00023170"/>
    </source>
</evidence>
<evidence type="ECO:0000256" key="5">
    <source>
        <dbReference type="ARBA" id="ARBA00022496"/>
    </source>
</evidence>
<evidence type="ECO:0000256" key="16">
    <source>
        <dbReference type="PROSITE-ProRule" id="PRU10144"/>
    </source>
</evidence>
<keyword evidence="3 14" id="KW-0813">Transport</keyword>
<feature type="chain" id="PRO_5026260587" evidence="18">
    <location>
        <begin position="25"/>
        <end position="706"/>
    </location>
</feature>
<evidence type="ECO:0000256" key="1">
    <source>
        <dbReference type="ARBA" id="ARBA00004571"/>
    </source>
</evidence>
<dbReference type="PROSITE" id="PS52016">
    <property type="entry name" value="TONB_DEPENDENT_REC_3"/>
    <property type="match status" value="1"/>
</dbReference>
<dbReference type="SUPFAM" id="SSF56935">
    <property type="entry name" value="Porins"/>
    <property type="match status" value="1"/>
</dbReference>
<dbReference type="Pfam" id="PF07715">
    <property type="entry name" value="Plug"/>
    <property type="match status" value="1"/>
</dbReference>
<dbReference type="GO" id="GO:0038023">
    <property type="term" value="F:signaling receptor activity"/>
    <property type="evidence" value="ECO:0007669"/>
    <property type="project" value="InterPro"/>
</dbReference>
<evidence type="ECO:0000256" key="14">
    <source>
        <dbReference type="PROSITE-ProRule" id="PRU01360"/>
    </source>
</evidence>
<comment type="similarity">
    <text evidence="2 14 17">Belongs to the TonB-dependent receptor family.</text>
</comment>
<keyword evidence="6 14" id="KW-0812">Transmembrane</keyword>
<keyword evidence="13 14" id="KW-0998">Cell outer membrane</keyword>
<keyword evidence="12 21" id="KW-0675">Receptor</keyword>
<evidence type="ECO:0000256" key="9">
    <source>
        <dbReference type="ARBA" id="ARBA00023065"/>
    </source>
</evidence>
<dbReference type="InterPro" id="IPR010916">
    <property type="entry name" value="TonB_box_CS"/>
</dbReference>
<dbReference type="PANTHER" id="PTHR32552:SF68">
    <property type="entry name" value="FERRICHROME OUTER MEMBRANE TRANSPORTER_PHAGE RECEPTOR"/>
    <property type="match status" value="1"/>
</dbReference>
<dbReference type="GO" id="GO:0015891">
    <property type="term" value="P:siderophore transport"/>
    <property type="evidence" value="ECO:0007669"/>
    <property type="project" value="InterPro"/>
</dbReference>
<feature type="signal peptide" evidence="18">
    <location>
        <begin position="1"/>
        <end position="24"/>
    </location>
</feature>
<dbReference type="GO" id="GO:0015344">
    <property type="term" value="F:siderophore uptake transmembrane transporter activity"/>
    <property type="evidence" value="ECO:0007669"/>
    <property type="project" value="TreeGrafter"/>
</dbReference>
<dbReference type="Proteomes" id="UP000501602">
    <property type="component" value="Chromosome"/>
</dbReference>
<evidence type="ECO:0000313" key="22">
    <source>
        <dbReference type="Proteomes" id="UP000501602"/>
    </source>
</evidence>
<dbReference type="PROSITE" id="PS00430">
    <property type="entry name" value="TONB_DEPENDENT_REC_1"/>
    <property type="match status" value="1"/>
</dbReference>
<evidence type="ECO:0000256" key="18">
    <source>
        <dbReference type="SAM" id="SignalP"/>
    </source>
</evidence>
<sequence length="706" mass="79115">MNGVPVLKLSPIFLAMLAVSTNVAAEQEQTGDQYAAVESMVVTGNAFNDYKNGAATGALRGDIDLMDTPQSVAVIPEIVMDEQLATTLGKVLTNDSSVTAGTKKWNREVFSLRGFELNSGTGYLKDGQQVWSHYMHPVEILERVEVIKGPSSMLYGQSAPGGLINMVTKKPTVERFAEVGVDIDDQGSTRYQLDTGGALNDDGSIRGRAILVKQDENMWREYQDGEENERDRFLGSLQVEFDIGDMATLNVHYDRTEDEAGIDVGGWLDDDGNLIGKDDQIWDQPWAFIDITAQNIGADLHLDLTNNMQLKMGYNNQQFERQRFDSSPQYNQYNAETGEYAINPFDRFDDWEYNTFYADLSAQFMTGNLDHQLLFGANGVDYRYQQTRDRGSLTPVTIGEPIAKPDLNYHSVEAGDPSEYFYYGVYLQDLITINEQWKLLVGVRYDDLDRDTDSSNDDSDSVLPRFGVVYQPLANTTIYANYSESFEPQTEVNDVNDVNDGDNLDPVTSEAWEVGSKVELFEGHLLLTGAYFDITKKDIILTHDYSDPANPELDSRTSQDGEQQHKGFEFGAQGRAGEKLFVSASTMYLDAEYTNHTTLEGKRPIDTPEWSANAWTRYELTDALAVNLGAIYEGDRYANTSNTITKDSYTRVDFGASYKFKFTNTDVDLRFNVENVFDTDYLGGGDYDEVTIGEERNFNVSITAAF</sequence>
<dbReference type="InterPro" id="IPR036942">
    <property type="entry name" value="Beta-barrel_TonB_sf"/>
</dbReference>
<keyword evidence="7 18" id="KW-0732">Signal</keyword>
<keyword evidence="11 14" id="KW-0472">Membrane</keyword>
<proteinExistence type="inferred from homology"/>
<dbReference type="Gene3D" id="2.170.130.10">
    <property type="entry name" value="TonB-dependent receptor, plug domain"/>
    <property type="match status" value="1"/>
</dbReference>
<protein>
    <submittedName>
        <fullName evidence="21">TonB-dependent receptor</fullName>
    </submittedName>
</protein>
<evidence type="ECO:0000256" key="15">
    <source>
        <dbReference type="PROSITE-ProRule" id="PRU10143"/>
    </source>
</evidence>
<dbReference type="InterPro" id="IPR010105">
    <property type="entry name" value="TonB_sidphr_rcpt"/>
</dbReference>
<feature type="short sequence motif" description="TonB box" evidence="15">
    <location>
        <begin position="39"/>
        <end position="45"/>
    </location>
</feature>
<dbReference type="InterPro" id="IPR039426">
    <property type="entry name" value="TonB-dep_rcpt-like"/>
</dbReference>
<dbReference type="EMBL" id="CP051180">
    <property type="protein sequence ID" value="QIZ78861.1"/>
    <property type="molecule type" value="Genomic_DNA"/>
</dbReference>
<keyword evidence="5" id="KW-0410">Iron transport</keyword>
<keyword evidence="22" id="KW-1185">Reference proteome</keyword>
<feature type="short sequence motif" description="TonB C-terminal box" evidence="16">
    <location>
        <begin position="689"/>
        <end position="706"/>
    </location>
</feature>
<dbReference type="Gene3D" id="2.40.170.20">
    <property type="entry name" value="TonB-dependent receptor, beta-barrel domain"/>
    <property type="match status" value="1"/>
</dbReference>
<comment type="subcellular location">
    <subcellularLocation>
        <location evidence="1 14">Cell outer membrane</location>
        <topology evidence="1 14">Multi-pass membrane protein</topology>
    </subcellularLocation>
</comment>
<feature type="domain" description="TonB-dependent receptor-like beta-barrel" evidence="19">
    <location>
        <begin position="245"/>
        <end position="676"/>
    </location>
</feature>
<evidence type="ECO:0000256" key="3">
    <source>
        <dbReference type="ARBA" id="ARBA00022448"/>
    </source>
</evidence>
<evidence type="ECO:0000256" key="11">
    <source>
        <dbReference type="ARBA" id="ARBA00023136"/>
    </source>
</evidence>
<keyword evidence="10 15" id="KW-0798">TonB box</keyword>
<dbReference type="NCBIfam" id="TIGR01783">
    <property type="entry name" value="TonB-siderophor"/>
    <property type="match status" value="1"/>
</dbReference>
<dbReference type="CDD" id="cd01347">
    <property type="entry name" value="ligand_gated_channel"/>
    <property type="match status" value="1"/>
</dbReference>
<evidence type="ECO:0000259" key="19">
    <source>
        <dbReference type="Pfam" id="PF00593"/>
    </source>
</evidence>
<keyword evidence="4 14" id="KW-1134">Transmembrane beta strand</keyword>
<reference evidence="21 22" key="1">
    <citation type="submission" date="2020-04" db="EMBL/GenBank/DDBJ databases">
        <title>Ferrimonas sp. S7 isolated from sea water.</title>
        <authorList>
            <person name="Bae S.S."/>
            <person name="Baek K."/>
        </authorList>
    </citation>
    <scope>NUCLEOTIDE SEQUENCE [LARGE SCALE GENOMIC DNA]</scope>
    <source>
        <strain evidence="21 22">S7</strain>
    </source>
</reference>
<dbReference type="RefSeq" id="WP_168663248.1">
    <property type="nucleotide sequence ID" value="NZ_CP051180.1"/>
</dbReference>
<evidence type="ECO:0000313" key="21">
    <source>
        <dbReference type="EMBL" id="QIZ78861.1"/>
    </source>
</evidence>
<dbReference type="InterPro" id="IPR037066">
    <property type="entry name" value="Plug_dom_sf"/>
</dbReference>
<evidence type="ECO:0000259" key="20">
    <source>
        <dbReference type="Pfam" id="PF07715"/>
    </source>
</evidence>